<accession>A0AAD9M1B9</accession>
<feature type="compositionally biased region" description="Low complexity" evidence="1">
    <location>
        <begin position="135"/>
        <end position="144"/>
    </location>
</feature>
<feature type="region of interest" description="Disordered" evidence="1">
    <location>
        <begin position="1"/>
        <end position="46"/>
    </location>
</feature>
<evidence type="ECO:0000256" key="1">
    <source>
        <dbReference type="SAM" id="MobiDB-lite"/>
    </source>
</evidence>
<proteinExistence type="predicted"/>
<feature type="compositionally biased region" description="Basic residues" evidence="1">
    <location>
        <begin position="273"/>
        <end position="291"/>
    </location>
</feature>
<reference evidence="2" key="1">
    <citation type="submission" date="2021-06" db="EMBL/GenBank/DDBJ databases">
        <title>Comparative genomics, transcriptomics and evolutionary studies reveal genomic signatures of adaptation to plant cell wall in hemibiotrophic fungi.</title>
        <authorList>
            <consortium name="DOE Joint Genome Institute"/>
            <person name="Baroncelli R."/>
            <person name="Diaz J.F."/>
            <person name="Benocci T."/>
            <person name="Peng M."/>
            <person name="Battaglia E."/>
            <person name="Haridas S."/>
            <person name="Andreopoulos W."/>
            <person name="Labutti K."/>
            <person name="Pangilinan J."/>
            <person name="Floch G.L."/>
            <person name="Makela M.R."/>
            <person name="Henrissat B."/>
            <person name="Grigoriev I.V."/>
            <person name="Crouch J.A."/>
            <person name="De Vries R.P."/>
            <person name="Sukno S.A."/>
            <person name="Thon M.R."/>
        </authorList>
    </citation>
    <scope>NUCLEOTIDE SEQUENCE</scope>
    <source>
        <strain evidence="2">MAFF235873</strain>
    </source>
</reference>
<evidence type="ECO:0000313" key="3">
    <source>
        <dbReference type="Proteomes" id="UP001232148"/>
    </source>
</evidence>
<dbReference type="CDD" id="cd14688">
    <property type="entry name" value="bZIP_YAP"/>
    <property type="match status" value="1"/>
</dbReference>
<dbReference type="EMBL" id="MU842930">
    <property type="protein sequence ID" value="KAK2025770.1"/>
    <property type="molecule type" value="Genomic_DNA"/>
</dbReference>
<feature type="compositionally biased region" description="Low complexity" evidence="1">
    <location>
        <begin position="156"/>
        <end position="170"/>
    </location>
</feature>
<gene>
    <name evidence="2" type="ORF">LX32DRAFT_623920</name>
</gene>
<evidence type="ECO:0008006" key="4">
    <source>
        <dbReference type="Google" id="ProtNLM"/>
    </source>
</evidence>
<keyword evidence="3" id="KW-1185">Reference proteome</keyword>
<dbReference type="PANTHER" id="PTHR42070:SF1">
    <property type="entry name" value="FILAMENT ASSOCIATED PROTEIN, PUTATIVE (AFU_ORTHOLOGUE AFUA_8G06630)-RELATED"/>
    <property type="match status" value="1"/>
</dbReference>
<feature type="region of interest" description="Disordered" evidence="1">
    <location>
        <begin position="232"/>
        <end position="297"/>
    </location>
</feature>
<feature type="region of interest" description="Disordered" evidence="1">
    <location>
        <begin position="133"/>
        <end position="170"/>
    </location>
</feature>
<feature type="compositionally biased region" description="Low complexity" evidence="1">
    <location>
        <begin position="234"/>
        <end position="253"/>
    </location>
</feature>
<evidence type="ECO:0000313" key="2">
    <source>
        <dbReference type="EMBL" id="KAK2025770.1"/>
    </source>
</evidence>
<comment type="caution">
    <text evidence="2">The sequence shown here is derived from an EMBL/GenBank/DDBJ whole genome shotgun (WGS) entry which is preliminary data.</text>
</comment>
<organism evidence="2 3">
    <name type="scientific">Colletotrichum zoysiae</name>
    <dbReference type="NCBI Taxonomy" id="1216348"/>
    <lineage>
        <taxon>Eukaryota</taxon>
        <taxon>Fungi</taxon>
        <taxon>Dikarya</taxon>
        <taxon>Ascomycota</taxon>
        <taxon>Pezizomycotina</taxon>
        <taxon>Sordariomycetes</taxon>
        <taxon>Hypocreomycetidae</taxon>
        <taxon>Glomerellales</taxon>
        <taxon>Glomerellaceae</taxon>
        <taxon>Colletotrichum</taxon>
        <taxon>Colletotrichum graminicola species complex</taxon>
    </lineage>
</organism>
<dbReference type="PANTHER" id="PTHR42070">
    <property type="entry name" value="FILAMENT ASSOCIATED PROTEIN, PUTATIVE (AFU_ORTHOLOGUE AFUA_8G06630)-RELATED"/>
    <property type="match status" value="1"/>
</dbReference>
<dbReference type="AlphaFoldDB" id="A0AAD9M1B9"/>
<name>A0AAD9M1B9_9PEZI</name>
<sequence>MSSEQDYQDLFGPQAKKAKRGRLQTDKSANAIRIRDNQRRSRARHKEFVDELQRKVQEYEKRGIEASLQMQKAARDVAIENSRLRALLASRGVSSDQVDAYLRSFEDDPKTSSAISINTTLAPILSGPVVLEPSPTQLQLPPLQEHFGNTFHPNPSSSSSSSSSSAAAADDNNNTSAAAAAAAAATTTSAAAAKKRKYGDALLPPVLTLTPTPDVQQSSALDRLAVLADASLNRSSSQPAHHSSTSSESSRSPRPYDRASQTPPRPAEPQRHQQPHQHQQHQHQQHQHQHQHMSALSPHEMSCNAAARIIADMQGGNADDRKTKIALGCRSQDDECFVKNTSIFRVLDHR</sequence>
<protein>
    <recommendedName>
        <fullName evidence="4">BZIP domain-containing protein</fullName>
    </recommendedName>
</protein>
<dbReference type="Proteomes" id="UP001232148">
    <property type="component" value="Unassembled WGS sequence"/>
</dbReference>